<dbReference type="InterPro" id="IPR004181">
    <property type="entry name" value="Znf_MIZ"/>
</dbReference>
<dbReference type="Gene3D" id="3.30.40.10">
    <property type="entry name" value="Zinc/RING finger domain, C3HC4 (zinc finger)"/>
    <property type="match status" value="1"/>
</dbReference>
<proteinExistence type="inferred from homology"/>
<dbReference type="Gene3D" id="2.60.120.780">
    <property type="entry name" value="PINIT domain"/>
    <property type="match status" value="1"/>
</dbReference>
<accession>A0AAV7I175</accession>
<dbReference type="InterPro" id="IPR038654">
    <property type="entry name" value="PINIT_sf"/>
</dbReference>
<dbReference type="Pfam" id="PF02891">
    <property type="entry name" value="zf-MIZ"/>
    <property type="match status" value="1"/>
</dbReference>
<feature type="region of interest" description="Disordered" evidence="9">
    <location>
        <begin position="185"/>
        <end position="204"/>
    </location>
</feature>
<dbReference type="AlphaFoldDB" id="A0AAV7I175"/>
<reference evidence="13 14" key="1">
    <citation type="journal article" date="2021" name="J. Hered.">
        <title>A chromosome-level genome assembly of the parasitoid wasp, Cotesia glomerata (Hymenoptera: Braconidae).</title>
        <authorList>
            <person name="Pinto B.J."/>
            <person name="Weis J.J."/>
            <person name="Gamble T."/>
            <person name="Ode P.J."/>
            <person name="Paul R."/>
            <person name="Zaspel J.M."/>
        </authorList>
    </citation>
    <scope>NUCLEOTIDE SEQUENCE [LARGE SCALE GENOMIC DNA]</scope>
    <source>
        <strain evidence="13">CgM1</strain>
    </source>
</reference>
<dbReference type="GO" id="GO:0000785">
    <property type="term" value="C:chromatin"/>
    <property type="evidence" value="ECO:0007669"/>
    <property type="project" value="TreeGrafter"/>
</dbReference>
<keyword evidence="14" id="KW-1185">Reference proteome</keyword>
<organism evidence="13 14">
    <name type="scientific">Cotesia glomerata</name>
    <name type="common">Lepidopteran parasitic wasp</name>
    <name type="synonym">Apanteles glomeratus</name>
    <dbReference type="NCBI Taxonomy" id="32391"/>
    <lineage>
        <taxon>Eukaryota</taxon>
        <taxon>Metazoa</taxon>
        <taxon>Ecdysozoa</taxon>
        <taxon>Arthropoda</taxon>
        <taxon>Hexapoda</taxon>
        <taxon>Insecta</taxon>
        <taxon>Pterygota</taxon>
        <taxon>Neoptera</taxon>
        <taxon>Endopterygota</taxon>
        <taxon>Hymenoptera</taxon>
        <taxon>Apocrita</taxon>
        <taxon>Ichneumonoidea</taxon>
        <taxon>Braconidae</taxon>
        <taxon>Microgastrinae</taxon>
        <taxon>Cotesia</taxon>
    </lineage>
</organism>
<feature type="signal peptide" evidence="10">
    <location>
        <begin position="1"/>
        <end position="20"/>
    </location>
</feature>
<comment type="similarity">
    <text evidence="2">Belongs to the PIAS family.</text>
</comment>
<dbReference type="Proteomes" id="UP000826195">
    <property type="component" value="Unassembled WGS sequence"/>
</dbReference>
<dbReference type="GO" id="GO:0006357">
    <property type="term" value="P:regulation of transcription by RNA polymerase II"/>
    <property type="evidence" value="ECO:0007669"/>
    <property type="project" value="TreeGrafter"/>
</dbReference>
<evidence type="ECO:0000256" key="8">
    <source>
        <dbReference type="PROSITE-ProRule" id="PRU00452"/>
    </source>
</evidence>
<feature type="domain" description="PINIT" evidence="12">
    <location>
        <begin position="240"/>
        <end position="410"/>
    </location>
</feature>
<evidence type="ECO:0000256" key="3">
    <source>
        <dbReference type="ARBA" id="ARBA00022679"/>
    </source>
</evidence>
<evidence type="ECO:0000259" key="12">
    <source>
        <dbReference type="PROSITE" id="PS51466"/>
    </source>
</evidence>
<protein>
    <recommendedName>
        <fullName evidence="15">SP-RING-type domain-containing protein</fullName>
    </recommendedName>
</protein>
<evidence type="ECO:0000259" key="11">
    <source>
        <dbReference type="PROSITE" id="PS51044"/>
    </source>
</evidence>
<evidence type="ECO:0000256" key="9">
    <source>
        <dbReference type="SAM" id="MobiDB-lite"/>
    </source>
</evidence>
<dbReference type="GO" id="GO:0008270">
    <property type="term" value="F:zinc ion binding"/>
    <property type="evidence" value="ECO:0007669"/>
    <property type="project" value="UniProtKB-KW"/>
</dbReference>
<keyword evidence="5 8" id="KW-0863">Zinc-finger</keyword>
<dbReference type="FunFam" id="2.60.120.780:FF:000001">
    <property type="entry name" value="E3 SUMO-protein ligase PIAS2 isoform X1"/>
    <property type="match status" value="1"/>
</dbReference>
<evidence type="ECO:0000256" key="5">
    <source>
        <dbReference type="ARBA" id="ARBA00022771"/>
    </source>
</evidence>
<dbReference type="PANTHER" id="PTHR10782:SF94">
    <property type="entry name" value="SUPPRESSOR OF VARIEGATION 2-10, ISOFORM I"/>
    <property type="match status" value="1"/>
</dbReference>
<dbReference type="InterPro" id="IPR023321">
    <property type="entry name" value="PINIT"/>
</dbReference>
<feature type="chain" id="PRO_5043944622" description="SP-RING-type domain-containing protein" evidence="10">
    <location>
        <begin position="21"/>
        <end position="615"/>
    </location>
</feature>
<sequence>MIRITIGLVVCACALVIASGGVLPENLTIETTESSNSTESHSIDKRNALLDVWEEVKNYIHYFIRGWFRKSDDEEKVAEEKGYQLFRGIMGKICEIGEFFKGKDGAIFLLFAIVYAQNSDSEIDECIKKCCNVTSSSTKRRLVKRELLSDLLEFLQVLFGDLWNVIKLVPEKRIKMNIRELQKTLTREDGASSKSPDQFPERQPYMTQSDDFLPSLFTSTNITFRRNNYQYLPKAVSQIQIEPVNSSQKVYLNVNFKKLPFYRVLTELVRPSDLLPDNSGSGSVKNTFQFHLTQQQVEDIRNSQLHRFGSSKVDYVIQVQMRFCLKEEIFEQEDCIPSGVTAKINNQKCHIPFHSKPLPGDLKKKKVLMKPIDITSLVKLTSVERNEVSIICPPDFGKKYVIGVFLVRKLTSYELANGMRIKNVQDPEFTREKIIEKLNEDAHSEVATTSLCVSLACPLGKMRMITPGRAFSCTHLQCFDVRSYLQMNEFRPTWICPVCNKPAPFDSLVVDGYFKEVLASDKLVEDENEVQLLPDGSWKVLITSDRDQNKKGTSGEVKIEETDGSVGISEEVDVKKEQIVDLISSGEEEEEINVLPFKKRKLGYFENEVIVVDLN</sequence>
<keyword evidence="6" id="KW-0833">Ubl conjugation pathway</keyword>
<comment type="caution">
    <text evidence="13">The sequence shown here is derived from an EMBL/GenBank/DDBJ whole genome shotgun (WGS) entry which is preliminary data.</text>
</comment>
<evidence type="ECO:0000256" key="4">
    <source>
        <dbReference type="ARBA" id="ARBA00022723"/>
    </source>
</evidence>
<evidence type="ECO:0000256" key="2">
    <source>
        <dbReference type="ARBA" id="ARBA00005383"/>
    </source>
</evidence>
<evidence type="ECO:0000256" key="7">
    <source>
        <dbReference type="ARBA" id="ARBA00022833"/>
    </source>
</evidence>
<evidence type="ECO:0008006" key="15">
    <source>
        <dbReference type="Google" id="ProtNLM"/>
    </source>
</evidence>
<comment type="pathway">
    <text evidence="1">Protein modification; protein sumoylation.</text>
</comment>
<dbReference type="GO" id="GO:0061665">
    <property type="term" value="F:SUMO ligase activity"/>
    <property type="evidence" value="ECO:0007669"/>
    <property type="project" value="TreeGrafter"/>
</dbReference>
<evidence type="ECO:0000256" key="10">
    <source>
        <dbReference type="SAM" id="SignalP"/>
    </source>
</evidence>
<name>A0AAV7I175_COTGL</name>
<evidence type="ECO:0000313" key="13">
    <source>
        <dbReference type="EMBL" id="KAH0540607.1"/>
    </source>
</evidence>
<evidence type="ECO:0000256" key="1">
    <source>
        <dbReference type="ARBA" id="ARBA00004718"/>
    </source>
</evidence>
<dbReference type="PANTHER" id="PTHR10782">
    <property type="entry name" value="ZINC FINGER MIZ DOMAIN-CONTAINING PROTEIN"/>
    <property type="match status" value="1"/>
</dbReference>
<dbReference type="PROSITE" id="PS51044">
    <property type="entry name" value="ZF_SP_RING"/>
    <property type="match status" value="1"/>
</dbReference>
<dbReference type="EMBL" id="JAHXZJ010002609">
    <property type="protein sequence ID" value="KAH0540607.1"/>
    <property type="molecule type" value="Genomic_DNA"/>
</dbReference>
<dbReference type="GO" id="GO:0016925">
    <property type="term" value="P:protein sumoylation"/>
    <property type="evidence" value="ECO:0007669"/>
    <property type="project" value="TreeGrafter"/>
</dbReference>
<keyword evidence="3" id="KW-0808">Transferase</keyword>
<feature type="domain" description="SP-RING-type" evidence="11">
    <location>
        <begin position="442"/>
        <end position="523"/>
    </location>
</feature>
<evidence type="ECO:0000256" key="6">
    <source>
        <dbReference type="ARBA" id="ARBA00022786"/>
    </source>
</evidence>
<dbReference type="PROSITE" id="PS51466">
    <property type="entry name" value="PINIT"/>
    <property type="match status" value="1"/>
</dbReference>
<keyword evidence="10" id="KW-0732">Signal</keyword>
<keyword evidence="7" id="KW-0862">Zinc</keyword>
<gene>
    <name evidence="13" type="ORF">KQX54_018477</name>
</gene>
<dbReference type="GO" id="GO:0003712">
    <property type="term" value="F:transcription coregulator activity"/>
    <property type="evidence" value="ECO:0007669"/>
    <property type="project" value="TreeGrafter"/>
</dbReference>
<keyword evidence="4" id="KW-0479">Metal-binding</keyword>
<evidence type="ECO:0000313" key="14">
    <source>
        <dbReference type="Proteomes" id="UP000826195"/>
    </source>
</evidence>
<dbReference type="Pfam" id="PF14324">
    <property type="entry name" value="PINIT"/>
    <property type="match status" value="1"/>
</dbReference>
<dbReference type="InterPro" id="IPR013083">
    <property type="entry name" value="Znf_RING/FYVE/PHD"/>
</dbReference>